<dbReference type="InterPro" id="IPR003346">
    <property type="entry name" value="Transposase_20"/>
</dbReference>
<dbReference type="PANTHER" id="PTHR33055:SF3">
    <property type="entry name" value="PUTATIVE TRANSPOSASE FOR IS117-RELATED"/>
    <property type="match status" value="1"/>
</dbReference>
<organism evidence="3 4">
    <name type="scientific">Paracoccus spongiarum</name>
    <dbReference type="NCBI Taxonomy" id="3064387"/>
    <lineage>
        <taxon>Bacteria</taxon>
        <taxon>Pseudomonadati</taxon>
        <taxon>Pseudomonadota</taxon>
        <taxon>Alphaproteobacteria</taxon>
        <taxon>Rhodobacterales</taxon>
        <taxon>Paracoccaceae</taxon>
        <taxon>Paracoccus</taxon>
    </lineage>
</organism>
<dbReference type="NCBIfam" id="NF033542">
    <property type="entry name" value="transpos_IS110"/>
    <property type="match status" value="1"/>
</dbReference>
<dbReference type="Pfam" id="PF02371">
    <property type="entry name" value="Transposase_20"/>
    <property type="match status" value="1"/>
</dbReference>
<reference evidence="3 4" key="1">
    <citation type="submission" date="2023-08" db="EMBL/GenBank/DDBJ databases">
        <authorList>
            <person name="Park J.-S."/>
        </authorList>
    </citation>
    <scope>NUCLEOTIDE SEQUENCE [LARGE SCALE GENOMIC DNA]</scope>
    <source>
        <strain evidence="3 4">2205BS29-5</strain>
    </source>
</reference>
<name>A0ABT9JC03_9RHOB</name>
<evidence type="ECO:0000313" key="3">
    <source>
        <dbReference type="EMBL" id="MDP5306646.1"/>
    </source>
</evidence>
<feature type="domain" description="Transposase IS110-like N-terminal" evidence="1">
    <location>
        <begin position="6"/>
        <end position="150"/>
    </location>
</feature>
<dbReference type="EMBL" id="JAVAMQ010000004">
    <property type="protein sequence ID" value="MDP5306646.1"/>
    <property type="molecule type" value="Genomic_DNA"/>
</dbReference>
<dbReference type="InterPro" id="IPR047650">
    <property type="entry name" value="Transpos_IS110"/>
</dbReference>
<feature type="domain" description="Transposase IS116/IS110/IS902 C-terminal" evidence="2">
    <location>
        <begin position="212"/>
        <end position="294"/>
    </location>
</feature>
<evidence type="ECO:0000259" key="1">
    <source>
        <dbReference type="Pfam" id="PF01548"/>
    </source>
</evidence>
<evidence type="ECO:0000313" key="4">
    <source>
        <dbReference type="Proteomes" id="UP001224997"/>
    </source>
</evidence>
<sequence>MDLFIALDVSLASTALCALNAHGKVVKEAKVDSEPEALIAVLRTLPGKVVVVGLEAGPLSQWLHLHMSGAGFTVVLLETRQVKGALKAMPIKTDRRDAEGIARLLQMGWFRPVHCKSVSAQEMRAVLSTRKLLQQTLINLELSLRGVLRNFGLKMGALTKVRFEARVRELVDGNLMLERAAAPVLRAREELRKELAGLEKLLRDLAKTDPDCRLMMTMPGVGAVVALTMRTAVDDPERFHSSKDIGPWAGLTPRRTQSGERDVIGRITRAGDAALRTALYQAANAVLCRSAPSWLKAWALRVAARRGKKRATVALARRIGVVLHRMWRDGTEFRFTRDEAMAAMTLRTC</sequence>
<dbReference type="PANTHER" id="PTHR33055">
    <property type="entry name" value="TRANSPOSASE FOR INSERTION SEQUENCE ELEMENT IS1111A"/>
    <property type="match status" value="1"/>
</dbReference>
<keyword evidence="4" id="KW-1185">Reference proteome</keyword>
<proteinExistence type="predicted"/>
<accession>A0ABT9JC03</accession>
<dbReference type="RefSeq" id="WP_305962494.1">
    <property type="nucleotide sequence ID" value="NZ_JAVAMQ010000004.1"/>
</dbReference>
<dbReference type="InterPro" id="IPR002525">
    <property type="entry name" value="Transp_IS110-like_N"/>
</dbReference>
<dbReference type="Pfam" id="PF01548">
    <property type="entry name" value="DEDD_Tnp_IS110"/>
    <property type="match status" value="1"/>
</dbReference>
<protein>
    <submittedName>
        <fullName evidence="3">IS110 family transposase</fullName>
    </submittedName>
</protein>
<dbReference type="Proteomes" id="UP001224997">
    <property type="component" value="Unassembled WGS sequence"/>
</dbReference>
<gene>
    <name evidence="3" type="ORF">Q5Y72_06040</name>
</gene>
<evidence type="ECO:0000259" key="2">
    <source>
        <dbReference type="Pfam" id="PF02371"/>
    </source>
</evidence>
<comment type="caution">
    <text evidence="3">The sequence shown here is derived from an EMBL/GenBank/DDBJ whole genome shotgun (WGS) entry which is preliminary data.</text>
</comment>